<name>A0A2I0UQ82_LIMLA</name>
<keyword evidence="3" id="KW-1185">Reference proteome</keyword>
<evidence type="ECO:0000313" key="2">
    <source>
        <dbReference type="EMBL" id="PKU48198.1"/>
    </source>
</evidence>
<dbReference type="EMBL" id="KZ505658">
    <property type="protein sequence ID" value="PKU48198.1"/>
    <property type="molecule type" value="Genomic_DNA"/>
</dbReference>
<organism evidence="2 3">
    <name type="scientific">Limosa lapponica baueri</name>
    <dbReference type="NCBI Taxonomy" id="1758121"/>
    <lineage>
        <taxon>Eukaryota</taxon>
        <taxon>Metazoa</taxon>
        <taxon>Chordata</taxon>
        <taxon>Craniata</taxon>
        <taxon>Vertebrata</taxon>
        <taxon>Euteleostomi</taxon>
        <taxon>Archelosauria</taxon>
        <taxon>Archosauria</taxon>
        <taxon>Dinosauria</taxon>
        <taxon>Saurischia</taxon>
        <taxon>Theropoda</taxon>
        <taxon>Coelurosauria</taxon>
        <taxon>Aves</taxon>
        <taxon>Neognathae</taxon>
        <taxon>Neoaves</taxon>
        <taxon>Charadriiformes</taxon>
        <taxon>Scolopacidae</taxon>
        <taxon>Limosa</taxon>
    </lineage>
</organism>
<sequence>MKERNSSSQKYSGKSLDLAGDLKEEKKNKIKMPKGEGRCGDSETAKEEKTVFKTITPCPIAPIPDKESLPISLVGPIQSSVLEACSVFSFAEKDLAAVEDESNKSQQGALVEKEVHHILGCINKTMGEENGNDTIKSSVCIQVYDIVCHCLGVIVMIFKGSTRNSFDSAAALVR</sequence>
<accession>A0A2I0UQ82</accession>
<gene>
    <name evidence="2" type="ORF">llap_1477</name>
</gene>
<feature type="compositionally biased region" description="Polar residues" evidence="1">
    <location>
        <begin position="1"/>
        <end position="12"/>
    </location>
</feature>
<reference evidence="3" key="1">
    <citation type="submission" date="2017-11" db="EMBL/GenBank/DDBJ databases">
        <authorList>
            <person name="Lima N.C."/>
            <person name="Parody-Merino A.M."/>
            <person name="Battley P.F."/>
            <person name="Fidler A.E."/>
            <person name="Prosdocimi F."/>
        </authorList>
    </citation>
    <scope>NUCLEOTIDE SEQUENCE [LARGE SCALE GENOMIC DNA]</scope>
</reference>
<protein>
    <submittedName>
        <fullName evidence="2">Uncharacterized protein</fullName>
    </submittedName>
</protein>
<evidence type="ECO:0000256" key="1">
    <source>
        <dbReference type="SAM" id="MobiDB-lite"/>
    </source>
</evidence>
<feature type="compositionally biased region" description="Basic and acidic residues" evidence="1">
    <location>
        <begin position="20"/>
        <end position="46"/>
    </location>
</feature>
<dbReference type="AlphaFoldDB" id="A0A2I0UQ82"/>
<dbReference type="Proteomes" id="UP000233556">
    <property type="component" value="Unassembled WGS sequence"/>
</dbReference>
<evidence type="ECO:0000313" key="3">
    <source>
        <dbReference type="Proteomes" id="UP000233556"/>
    </source>
</evidence>
<proteinExistence type="predicted"/>
<reference evidence="3" key="2">
    <citation type="submission" date="2017-12" db="EMBL/GenBank/DDBJ databases">
        <title>Genome sequence of the Bar-tailed Godwit (Limosa lapponica baueri).</title>
        <authorList>
            <person name="Lima N.C.B."/>
            <person name="Parody-Merino A.M."/>
            <person name="Battley P.F."/>
            <person name="Fidler A.E."/>
            <person name="Prosdocimi F."/>
        </authorList>
    </citation>
    <scope>NUCLEOTIDE SEQUENCE [LARGE SCALE GENOMIC DNA]</scope>
</reference>
<feature type="region of interest" description="Disordered" evidence="1">
    <location>
        <begin position="1"/>
        <end position="46"/>
    </location>
</feature>